<evidence type="ECO:0000313" key="2">
    <source>
        <dbReference type="Proteomes" id="UP000654279"/>
    </source>
</evidence>
<dbReference type="Proteomes" id="UP000654279">
    <property type="component" value="Unassembled WGS sequence"/>
</dbReference>
<gene>
    <name evidence="1" type="ORF">H8699_02380</name>
</gene>
<evidence type="ECO:0000313" key="1">
    <source>
        <dbReference type="EMBL" id="MBC8528286.1"/>
    </source>
</evidence>
<proteinExistence type="predicted"/>
<reference evidence="1" key="1">
    <citation type="submission" date="2020-08" db="EMBL/GenBank/DDBJ databases">
        <title>Genome public.</title>
        <authorList>
            <person name="Liu C."/>
            <person name="Sun Q."/>
        </authorList>
    </citation>
    <scope>NUCLEOTIDE SEQUENCE</scope>
    <source>
        <strain evidence="1">NSJ-44</strain>
    </source>
</reference>
<name>A0A926CYX2_9FIRM</name>
<keyword evidence="2" id="KW-1185">Reference proteome</keyword>
<accession>A0A926CYX2</accession>
<comment type="caution">
    <text evidence="1">The sequence shown here is derived from an EMBL/GenBank/DDBJ whole genome shotgun (WGS) entry which is preliminary data.</text>
</comment>
<dbReference type="EMBL" id="JACRSO010000001">
    <property type="protein sequence ID" value="MBC8528286.1"/>
    <property type="molecule type" value="Genomic_DNA"/>
</dbReference>
<dbReference type="AlphaFoldDB" id="A0A926CYX2"/>
<protein>
    <submittedName>
        <fullName evidence="1">Uncharacterized protein</fullName>
    </submittedName>
</protein>
<organism evidence="1 2">
    <name type="scientific">Luoshenia tenuis</name>
    <dbReference type="NCBI Taxonomy" id="2763654"/>
    <lineage>
        <taxon>Bacteria</taxon>
        <taxon>Bacillati</taxon>
        <taxon>Bacillota</taxon>
        <taxon>Clostridia</taxon>
        <taxon>Christensenellales</taxon>
        <taxon>Christensenellaceae</taxon>
        <taxon>Luoshenia</taxon>
    </lineage>
</organism>
<dbReference type="RefSeq" id="WP_249284320.1">
    <property type="nucleotide sequence ID" value="NZ_JACRSO010000001.1"/>
</dbReference>
<sequence length="97" mass="10850">MRTLSKVREFAGEASNALFNKQQAVTVTLRLLEMEANDPNNTPEESRILKTAISKAEFRYLDLTRTDTDALLDSLGVARFTTQDIVSAVEDIIFNAQ</sequence>